<accession>A0ABS1ZKA8</accession>
<feature type="domain" description="Knr4/Smi1-like" evidence="1">
    <location>
        <begin position="19"/>
        <end position="134"/>
    </location>
</feature>
<dbReference type="EMBL" id="JAAEBW010000010">
    <property type="protein sequence ID" value="MBM1196907.1"/>
    <property type="molecule type" value="Genomic_DNA"/>
</dbReference>
<proteinExistence type="predicted"/>
<dbReference type="Proteomes" id="UP000809529">
    <property type="component" value="Unassembled WGS sequence"/>
</dbReference>
<organism evidence="2 3">
    <name type="scientific">Pseudomonas weihenstephanensis</name>
    <dbReference type="NCBI Taxonomy" id="1608994"/>
    <lineage>
        <taxon>Bacteria</taxon>
        <taxon>Pseudomonadati</taxon>
        <taxon>Pseudomonadota</taxon>
        <taxon>Gammaproteobacteria</taxon>
        <taxon>Pseudomonadales</taxon>
        <taxon>Pseudomonadaceae</taxon>
        <taxon>Pseudomonas</taxon>
    </lineage>
</organism>
<evidence type="ECO:0000313" key="3">
    <source>
        <dbReference type="Proteomes" id="UP000809529"/>
    </source>
</evidence>
<sequence>MNIAQCISLISSTWHGYQGVSTDVFNKLEPQIQLQLPSDYKEFMCWSNGGEGVFPAIRLSLWPAEDLVRLNSNYQINRYLGDHVLGIGSDGGPICFLLDYRLGNKPKLSSVNFGDLDPEEIKQIAPSFTSAIEYAITGKLIDEDL</sequence>
<dbReference type="SMART" id="SM00860">
    <property type="entry name" value="SMI1_KNR4"/>
    <property type="match status" value="1"/>
</dbReference>
<evidence type="ECO:0000259" key="1">
    <source>
        <dbReference type="SMART" id="SM00860"/>
    </source>
</evidence>
<dbReference type="RefSeq" id="WP_203303425.1">
    <property type="nucleotide sequence ID" value="NZ_JAAEBW010000010.1"/>
</dbReference>
<name>A0ABS1ZKA8_9PSED</name>
<gene>
    <name evidence="2" type="ORF">GYN02_17205</name>
</gene>
<keyword evidence="3" id="KW-1185">Reference proteome</keyword>
<reference evidence="2 3" key="1">
    <citation type="submission" date="2020-01" db="EMBL/GenBank/DDBJ databases">
        <title>Comparative genomics of meat spoilage bacteria.</title>
        <authorList>
            <person name="Hilgarth M."/>
            <person name="Vogel R.F."/>
        </authorList>
    </citation>
    <scope>NUCLEOTIDE SEQUENCE [LARGE SCALE GENOMIC DNA]</scope>
    <source>
        <strain evidence="2 3">TMW2.2077</strain>
    </source>
</reference>
<comment type="caution">
    <text evidence="2">The sequence shown here is derived from an EMBL/GenBank/DDBJ whole genome shotgun (WGS) entry which is preliminary data.</text>
</comment>
<protein>
    <submittedName>
        <fullName evidence="2">SMI1/KNR4 family protein</fullName>
    </submittedName>
</protein>
<dbReference type="Pfam" id="PF09346">
    <property type="entry name" value="SMI1_KNR4"/>
    <property type="match status" value="1"/>
</dbReference>
<dbReference type="InterPro" id="IPR037883">
    <property type="entry name" value="Knr4/Smi1-like_sf"/>
</dbReference>
<dbReference type="Gene3D" id="3.40.1580.10">
    <property type="entry name" value="SMI1/KNR4-like"/>
    <property type="match status" value="1"/>
</dbReference>
<dbReference type="InterPro" id="IPR018958">
    <property type="entry name" value="Knr4/Smi1-like_dom"/>
</dbReference>
<dbReference type="SUPFAM" id="SSF160631">
    <property type="entry name" value="SMI1/KNR4-like"/>
    <property type="match status" value="1"/>
</dbReference>
<evidence type="ECO:0000313" key="2">
    <source>
        <dbReference type="EMBL" id="MBM1196907.1"/>
    </source>
</evidence>